<comment type="caution">
    <text evidence="2">The sequence shown here is derived from an EMBL/GenBank/DDBJ whole genome shotgun (WGS) entry which is preliminary data.</text>
</comment>
<dbReference type="Proteomes" id="UP001172673">
    <property type="component" value="Unassembled WGS sequence"/>
</dbReference>
<dbReference type="AlphaFoldDB" id="A0AA38WX53"/>
<evidence type="ECO:0000313" key="2">
    <source>
        <dbReference type="EMBL" id="KAJ9602785.1"/>
    </source>
</evidence>
<evidence type="ECO:0000256" key="1">
    <source>
        <dbReference type="SAM" id="MobiDB-lite"/>
    </source>
</evidence>
<organism evidence="2 3">
    <name type="scientific">Cladophialophora chaetospira</name>
    <dbReference type="NCBI Taxonomy" id="386627"/>
    <lineage>
        <taxon>Eukaryota</taxon>
        <taxon>Fungi</taxon>
        <taxon>Dikarya</taxon>
        <taxon>Ascomycota</taxon>
        <taxon>Pezizomycotina</taxon>
        <taxon>Eurotiomycetes</taxon>
        <taxon>Chaetothyriomycetidae</taxon>
        <taxon>Chaetothyriales</taxon>
        <taxon>Herpotrichiellaceae</taxon>
        <taxon>Cladophialophora</taxon>
    </lineage>
</organism>
<protein>
    <submittedName>
        <fullName evidence="2">Uncharacterized protein</fullName>
    </submittedName>
</protein>
<name>A0AA38WX53_9EURO</name>
<accession>A0AA38WX53</accession>
<gene>
    <name evidence="2" type="ORF">H2200_012565</name>
</gene>
<feature type="region of interest" description="Disordered" evidence="1">
    <location>
        <begin position="530"/>
        <end position="553"/>
    </location>
</feature>
<reference evidence="2" key="1">
    <citation type="submission" date="2022-10" db="EMBL/GenBank/DDBJ databases">
        <title>Culturing micro-colonial fungi from biological soil crusts in the Mojave desert and describing Neophaeococcomyces mojavensis, and introducing the new genera and species Taxawa tesnikishii.</title>
        <authorList>
            <person name="Kurbessoian T."/>
            <person name="Stajich J.E."/>
        </authorList>
    </citation>
    <scope>NUCLEOTIDE SEQUENCE</scope>
    <source>
        <strain evidence="2">TK_41</strain>
    </source>
</reference>
<dbReference type="Gene3D" id="1.25.10.10">
    <property type="entry name" value="Leucine-rich Repeat Variant"/>
    <property type="match status" value="1"/>
</dbReference>
<proteinExistence type="predicted"/>
<dbReference type="InterPro" id="IPR016024">
    <property type="entry name" value="ARM-type_fold"/>
</dbReference>
<dbReference type="InterPro" id="IPR011989">
    <property type="entry name" value="ARM-like"/>
</dbReference>
<sequence>MAFSTPHEACLRLADDLEQHWSADEALNKSHKDMIATLKTVGNDTSDDLSKIWTLMPVLSHHMWEIFQTGKPEEFKTAILGTLADATREVPFWRPLFGLVDMPDYAYNLKHRKPDIPPDSILELARRIIAGLIKVSSSQQLRSALRIIANCCADNNINRSIMINRDGIEDLLEEVLRKGRECDLAIPVLYNICIDYDEPALDGYRRPWISSPEPRVIDSAEVTLNDAEQRLGTYWFLYEDKTSFEILLDARHHAENCAGTIADLIEIGSRVALFGVDQFVQENGGRDPDEVGEVDTTARIVHLIFTKGIELAQFDTDCRLSMCQALLNFLSQAEIQTIVINTEDALWNLIHLPYPEDYDSLPDEEKASLQIYQKAFLKIIYETSAADDFAVKMTDQSSFIQNCLSALDSYSHGTTLSAFDNGLLASIYVLVANSITTKERAQSLLRSSDIASSLRLQFPRLSDPEVLLPAIGVATRLVLCPEGQDALQDMLHHVTRVLHPTASKVDASRTEIQRNACILMRLLIKGRTSSIQRPSHQPCNPSSPSPVESGAQTSPTFTMTEALSIFHRTQDDQTKLEIGRLSIEILRLLATLKTDSVQTSLVGQNLDKQTAPSFKEGEETLNRIFRPQSPLSPVSAAETISYILTQPQSQDPSSHQQQPGLQVEGEAWFGLGLLSAYPSAHASIRAALAANGYHLLNRLHEILASSSSSPSASSAEPNIAHVDAGTLQGKDEAAREGSAQQRDPRLENIKFLIVRLTQTQTQTQRQASLARDLTSLTVDESNRPDLQSIDKETDKKVQSSLEAAAAEMGLDWVIVSR</sequence>
<keyword evidence="3" id="KW-1185">Reference proteome</keyword>
<evidence type="ECO:0000313" key="3">
    <source>
        <dbReference type="Proteomes" id="UP001172673"/>
    </source>
</evidence>
<dbReference type="EMBL" id="JAPDRK010000024">
    <property type="protein sequence ID" value="KAJ9602785.1"/>
    <property type="molecule type" value="Genomic_DNA"/>
</dbReference>
<dbReference type="SUPFAM" id="SSF48371">
    <property type="entry name" value="ARM repeat"/>
    <property type="match status" value="1"/>
</dbReference>